<protein>
    <submittedName>
        <fullName evidence="3">Protein YceI</fullName>
    </submittedName>
</protein>
<dbReference type="RefSeq" id="WP_153457499.1">
    <property type="nucleotide sequence ID" value="NZ_WEGJ01000063.1"/>
</dbReference>
<dbReference type="Proteomes" id="UP000466345">
    <property type="component" value="Unassembled WGS sequence"/>
</dbReference>
<feature type="domain" description="Lipid/polyisoprenoid-binding YceI-like" evidence="2">
    <location>
        <begin position="17"/>
        <end position="181"/>
    </location>
</feature>
<dbReference type="SUPFAM" id="SSF101874">
    <property type="entry name" value="YceI-like"/>
    <property type="match status" value="1"/>
</dbReference>
<dbReference type="PANTHER" id="PTHR34406:SF1">
    <property type="entry name" value="PROTEIN YCEI"/>
    <property type="match status" value="1"/>
</dbReference>
<reference evidence="3 4" key="1">
    <citation type="submission" date="2019-10" db="EMBL/GenBank/DDBJ databases">
        <title>Streptomyces smaragdinus sp. nov. and Streptomyces fabii sp. nov., isolated from the gut of fungus growing-termite Macrotermes natalensis.</title>
        <authorList>
            <person name="Schwitalla J."/>
            <person name="Benndorf R."/>
            <person name="Martin K."/>
            <person name="De Beer W."/>
            <person name="Kaster A.-K."/>
            <person name="Vollmers J."/>
            <person name="Poulsen M."/>
            <person name="Beemelmanns C."/>
        </authorList>
    </citation>
    <scope>NUCLEOTIDE SEQUENCE [LARGE SCALE GENOMIC DNA]</scope>
    <source>
        <strain evidence="3 4">RB5</strain>
    </source>
</reference>
<dbReference type="Pfam" id="PF04264">
    <property type="entry name" value="YceI"/>
    <property type="match status" value="1"/>
</dbReference>
<dbReference type="SMART" id="SM00867">
    <property type="entry name" value="YceI"/>
    <property type="match status" value="1"/>
</dbReference>
<dbReference type="InterPro" id="IPR007372">
    <property type="entry name" value="Lipid/polyisoprenoid-bd_YceI"/>
</dbReference>
<dbReference type="InterPro" id="IPR036761">
    <property type="entry name" value="TTHA0802/YceI-like_sf"/>
</dbReference>
<name>A0A7K0CT67_9ACTN</name>
<dbReference type="Gene3D" id="2.40.128.110">
    <property type="entry name" value="Lipid/polyisoprenoid-binding, YceI-like"/>
    <property type="match status" value="1"/>
</dbReference>
<accession>A0A7K0CT67</accession>
<evidence type="ECO:0000313" key="3">
    <source>
        <dbReference type="EMBL" id="MQY16628.1"/>
    </source>
</evidence>
<evidence type="ECO:0000259" key="2">
    <source>
        <dbReference type="SMART" id="SM00867"/>
    </source>
</evidence>
<sequence>MTSTPDTANIPGYLAGTWTIDPVHTDAAFTVRHLGVTKVRGRFNDVSGTIVTAKNHLESSVEAVISTASVDTANKMRDDHVRGEDFLHVEEFPEMTFRSTGVRAEDGEAFLLDGELTLRGVTKPIVLSLELGGFGDHHQGGKVAGFSATTQINRSDFGVTGGAAGAAVSDKITITLDIEATSQDAA</sequence>
<organism evidence="3 4">
    <name type="scientific">Streptomyces smaragdinus</name>
    <dbReference type="NCBI Taxonomy" id="2585196"/>
    <lineage>
        <taxon>Bacteria</taxon>
        <taxon>Bacillati</taxon>
        <taxon>Actinomycetota</taxon>
        <taxon>Actinomycetes</taxon>
        <taxon>Kitasatosporales</taxon>
        <taxon>Streptomycetaceae</taxon>
        <taxon>Streptomyces</taxon>
    </lineage>
</organism>
<comment type="similarity">
    <text evidence="1">Belongs to the UPF0312 family.</text>
</comment>
<evidence type="ECO:0000313" key="4">
    <source>
        <dbReference type="Proteomes" id="UP000466345"/>
    </source>
</evidence>
<dbReference type="PANTHER" id="PTHR34406">
    <property type="entry name" value="PROTEIN YCEI"/>
    <property type="match status" value="1"/>
</dbReference>
<evidence type="ECO:0000256" key="1">
    <source>
        <dbReference type="ARBA" id="ARBA00008812"/>
    </source>
</evidence>
<dbReference type="EMBL" id="WEGJ01000063">
    <property type="protein sequence ID" value="MQY16628.1"/>
    <property type="molecule type" value="Genomic_DNA"/>
</dbReference>
<dbReference type="AlphaFoldDB" id="A0A7K0CT67"/>
<dbReference type="OrthoDB" id="9811006at2"/>
<gene>
    <name evidence="3" type="primary">yceI_2</name>
    <name evidence="3" type="ORF">SRB5_68300</name>
</gene>
<keyword evidence="4" id="KW-1185">Reference proteome</keyword>
<comment type="caution">
    <text evidence="3">The sequence shown here is derived from an EMBL/GenBank/DDBJ whole genome shotgun (WGS) entry which is preliminary data.</text>
</comment>
<proteinExistence type="inferred from homology"/>